<evidence type="ECO:0000256" key="3">
    <source>
        <dbReference type="ARBA" id="ARBA00022777"/>
    </source>
</evidence>
<dbReference type="SMART" id="SM00220">
    <property type="entry name" value="S_TKc"/>
    <property type="match status" value="1"/>
</dbReference>
<organism evidence="8 9">
    <name type="scientific">Streptomyces wedmorensis</name>
    <dbReference type="NCBI Taxonomy" id="43759"/>
    <lineage>
        <taxon>Bacteria</taxon>
        <taxon>Bacillati</taxon>
        <taxon>Actinomycetota</taxon>
        <taxon>Actinomycetes</taxon>
        <taxon>Kitasatosporales</taxon>
        <taxon>Streptomycetaceae</taxon>
        <taxon>Streptomyces</taxon>
    </lineage>
</organism>
<dbReference type="SUPFAM" id="SSF50998">
    <property type="entry name" value="Quinoprotein alcohol dehydrogenase-like"/>
    <property type="match status" value="2"/>
</dbReference>
<keyword evidence="3 8" id="KW-0418">Kinase</keyword>
<evidence type="ECO:0000256" key="1">
    <source>
        <dbReference type="ARBA" id="ARBA00022679"/>
    </source>
</evidence>
<dbReference type="PANTHER" id="PTHR43289">
    <property type="entry name" value="MITOGEN-ACTIVATED PROTEIN KINASE KINASE KINASE 20-RELATED"/>
    <property type="match status" value="1"/>
</dbReference>
<protein>
    <submittedName>
        <fullName evidence="8">Protein kinase</fullName>
    </submittedName>
</protein>
<dbReference type="Gene3D" id="3.30.200.20">
    <property type="entry name" value="Phosphorylase Kinase, domain 1"/>
    <property type="match status" value="1"/>
</dbReference>
<evidence type="ECO:0000256" key="4">
    <source>
        <dbReference type="ARBA" id="ARBA00022840"/>
    </source>
</evidence>
<feature type="binding site" evidence="5">
    <location>
        <position position="51"/>
    </location>
    <ligand>
        <name>ATP</name>
        <dbReference type="ChEBI" id="CHEBI:30616"/>
    </ligand>
</feature>
<dbReference type="PROSITE" id="PS00107">
    <property type="entry name" value="PROTEIN_KINASE_ATP"/>
    <property type="match status" value="1"/>
</dbReference>
<keyword evidence="1" id="KW-0808">Transferase</keyword>
<dbReference type="PANTHER" id="PTHR43289:SF34">
    <property type="entry name" value="SERINE_THREONINE-PROTEIN KINASE YBDM-RELATED"/>
    <property type="match status" value="1"/>
</dbReference>
<keyword evidence="9" id="KW-1185">Reference proteome</keyword>
<feature type="domain" description="Protein kinase" evidence="7">
    <location>
        <begin position="14"/>
        <end position="271"/>
    </location>
</feature>
<evidence type="ECO:0000256" key="6">
    <source>
        <dbReference type="SAM" id="MobiDB-lite"/>
    </source>
</evidence>
<dbReference type="CDD" id="cd14014">
    <property type="entry name" value="STKc_PknB_like"/>
    <property type="match status" value="1"/>
</dbReference>
<dbReference type="Gene3D" id="2.130.10.10">
    <property type="entry name" value="YVTN repeat-like/Quinoprotein amine dehydrogenase"/>
    <property type="match status" value="1"/>
</dbReference>
<dbReference type="Pfam" id="PF00069">
    <property type="entry name" value="Pkinase"/>
    <property type="match status" value="1"/>
</dbReference>
<dbReference type="InterPro" id="IPR011047">
    <property type="entry name" value="Quinoprotein_ADH-like_sf"/>
</dbReference>
<dbReference type="PROSITE" id="PS00108">
    <property type="entry name" value="PROTEIN_KINASE_ST"/>
    <property type="match status" value="1"/>
</dbReference>
<reference evidence="8 9" key="1">
    <citation type="submission" date="2024-09" db="EMBL/GenBank/DDBJ databases">
        <title>The Natural Products Discovery Center: Release of the First 8490 Sequenced Strains for Exploring Actinobacteria Biosynthetic Diversity.</title>
        <authorList>
            <person name="Kalkreuter E."/>
            <person name="Kautsar S.A."/>
            <person name="Yang D."/>
            <person name="Bader C.D."/>
            <person name="Teijaro C.N."/>
            <person name="Fluegel L."/>
            <person name="Davis C.M."/>
            <person name="Simpson J.R."/>
            <person name="Lauterbach L."/>
            <person name="Steele A.D."/>
            <person name="Gui C."/>
            <person name="Meng S."/>
            <person name="Li G."/>
            <person name="Viehrig K."/>
            <person name="Ye F."/>
            <person name="Su P."/>
            <person name="Kiefer A.F."/>
            <person name="Nichols A."/>
            <person name="Cepeda A.J."/>
            <person name="Yan W."/>
            <person name="Fan B."/>
            <person name="Jiang Y."/>
            <person name="Adhikari A."/>
            <person name="Zheng C.-J."/>
            <person name="Schuster L."/>
            <person name="Cowan T.M."/>
            <person name="Smanski M.J."/>
            <person name="Chevrette M.G."/>
            <person name="De Carvalho L.P.S."/>
            <person name="Shen B."/>
        </authorList>
    </citation>
    <scope>NUCLEOTIDE SEQUENCE [LARGE SCALE GENOMIC DNA]</scope>
    <source>
        <strain evidence="8 9">NPDC056472</strain>
    </source>
</reference>
<dbReference type="RefSeq" id="WP_386248574.1">
    <property type="nucleotide sequence ID" value="NZ_JBHTRV010000037.1"/>
</dbReference>
<gene>
    <name evidence="8" type="ORF">ACFQ63_34225</name>
</gene>
<keyword evidence="4 5" id="KW-0067">ATP-binding</keyword>
<evidence type="ECO:0000313" key="9">
    <source>
        <dbReference type="Proteomes" id="UP001600424"/>
    </source>
</evidence>
<accession>A0ABW6J476</accession>
<evidence type="ECO:0000259" key="7">
    <source>
        <dbReference type="PROSITE" id="PS50011"/>
    </source>
</evidence>
<name>A0ABW6J476_STRWE</name>
<proteinExistence type="predicted"/>
<feature type="region of interest" description="Disordered" evidence="6">
    <location>
        <begin position="312"/>
        <end position="337"/>
    </location>
</feature>
<dbReference type="Pfam" id="PF13360">
    <property type="entry name" value="PQQ_2"/>
    <property type="match status" value="1"/>
</dbReference>
<evidence type="ECO:0000313" key="8">
    <source>
        <dbReference type="EMBL" id="MFE5984738.1"/>
    </source>
</evidence>
<comment type="caution">
    <text evidence="8">The sequence shown here is derived from an EMBL/GenBank/DDBJ whole genome shotgun (WGS) entry which is preliminary data.</text>
</comment>
<dbReference type="InterPro" id="IPR000719">
    <property type="entry name" value="Prot_kinase_dom"/>
</dbReference>
<evidence type="ECO:0000256" key="5">
    <source>
        <dbReference type="PROSITE-ProRule" id="PRU10141"/>
    </source>
</evidence>
<dbReference type="InterPro" id="IPR017441">
    <property type="entry name" value="Protein_kinase_ATP_BS"/>
</dbReference>
<keyword evidence="2 5" id="KW-0547">Nucleotide-binding</keyword>
<dbReference type="InterPro" id="IPR015943">
    <property type="entry name" value="WD40/YVTN_repeat-like_dom_sf"/>
</dbReference>
<sequence>MTSGETGLTMLGHYQVAELLGAGGMGEVYLAHSPSGRAVAVKVIREDLAAKPGFRERFAREVQAARQVSGAFTAPVLDADTTGPTPWMATQYVDGPALADVVAERGPLPADDVWRLASGLCEALRDIHRAGLVHRDLKPGNILLADDGPRVIDFGISRVVDATALTQSGQILGTPLFMAPEQFRTPRDAGPAADVFALGSVLVYAATGHGPFDADTPYAIAWNAVHEAPDLTGLPDSLHPVVTPCLHKDPAARPTPTDLLTLLSSRRHRRTTARATTLARTRRTRLRRTTLALAALTSAALASGIWTWLPGTNPDGKPPKPLATATAPRPTPTPVRLPGWKPWTTNLLTSPDLMGRRLDCRYEFSALWCTGAGVLAARVNPLTGKVRWLQKGSDHMNRTPVLGTSRWSTLTVDYEKDGSSASRRIRTFDTETGRLRKDQVISRVHSCVTLQETLFCSRGGKISAWEPVEMTHMWTAAPGWDLFEPPTGSLPTRVHVVKRDAEGRIVEVGEITQGDGTLLWNREVDKDTEVVAISDSGFVYTASPTRIDMTSFTRRDRRTGAEKTVELATAEQLLGVTDDVFYSRRGGVINAYDISTERVLWSSTTLHEDFSAPALSGDRVHFTAEDGTVIALDRHNGNALWQQPPPKSDMLIGSAPPPFDRLPAPVVLGDIVIAPTFGSRIHSFLAPQPGTTRTP</sequence>
<dbReference type="SMART" id="SM00564">
    <property type="entry name" value="PQQ"/>
    <property type="match status" value="2"/>
</dbReference>
<dbReference type="SUPFAM" id="SSF56112">
    <property type="entry name" value="Protein kinase-like (PK-like)"/>
    <property type="match status" value="1"/>
</dbReference>
<evidence type="ECO:0000256" key="2">
    <source>
        <dbReference type="ARBA" id="ARBA00022741"/>
    </source>
</evidence>
<dbReference type="InterPro" id="IPR008271">
    <property type="entry name" value="Ser/Thr_kinase_AS"/>
</dbReference>
<dbReference type="EMBL" id="JBHTRV010000037">
    <property type="protein sequence ID" value="MFE5984738.1"/>
    <property type="molecule type" value="Genomic_DNA"/>
</dbReference>
<dbReference type="InterPro" id="IPR018391">
    <property type="entry name" value="PQQ_b-propeller_rpt"/>
</dbReference>
<dbReference type="PROSITE" id="PS50011">
    <property type="entry name" value="PROTEIN_KINASE_DOM"/>
    <property type="match status" value="1"/>
</dbReference>
<dbReference type="Proteomes" id="UP001600424">
    <property type="component" value="Unassembled WGS sequence"/>
</dbReference>
<dbReference type="Gene3D" id="1.10.510.10">
    <property type="entry name" value="Transferase(Phosphotransferase) domain 1"/>
    <property type="match status" value="1"/>
</dbReference>
<dbReference type="GO" id="GO:0016301">
    <property type="term" value="F:kinase activity"/>
    <property type="evidence" value="ECO:0007669"/>
    <property type="project" value="UniProtKB-KW"/>
</dbReference>
<dbReference type="InterPro" id="IPR002372">
    <property type="entry name" value="PQQ_rpt_dom"/>
</dbReference>
<dbReference type="InterPro" id="IPR011009">
    <property type="entry name" value="Kinase-like_dom_sf"/>
</dbReference>